<keyword evidence="7" id="KW-1185">Reference proteome</keyword>
<name>A0ABS6E2J0_9FIRM</name>
<comment type="similarity">
    <text evidence="4">Belongs to the ABC-3 integral membrane protein family.</text>
</comment>
<feature type="transmembrane region" description="Helical" evidence="5">
    <location>
        <begin position="175"/>
        <end position="198"/>
    </location>
</feature>
<feature type="transmembrane region" description="Helical" evidence="5">
    <location>
        <begin position="37"/>
        <end position="54"/>
    </location>
</feature>
<feature type="transmembrane region" description="Helical" evidence="5">
    <location>
        <begin position="6"/>
        <end position="28"/>
    </location>
</feature>
<evidence type="ECO:0000256" key="3">
    <source>
        <dbReference type="ARBA" id="ARBA00022475"/>
    </source>
</evidence>
<keyword evidence="5" id="KW-1133">Transmembrane helix</keyword>
<dbReference type="PANTHER" id="PTHR30477">
    <property type="entry name" value="ABC-TRANSPORTER METAL-BINDING PROTEIN"/>
    <property type="match status" value="1"/>
</dbReference>
<comment type="caution">
    <text evidence="6">The sequence shown here is derived from an EMBL/GenBank/DDBJ whole genome shotgun (WGS) entry which is preliminary data.</text>
</comment>
<proteinExistence type="inferred from homology"/>
<dbReference type="InterPro" id="IPR001626">
    <property type="entry name" value="ABC_TroCD"/>
</dbReference>
<feature type="transmembrane region" description="Helical" evidence="5">
    <location>
        <begin position="145"/>
        <end position="163"/>
    </location>
</feature>
<dbReference type="PANTHER" id="PTHR30477:SF8">
    <property type="entry name" value="METAL TRANSPORT SYSTEM MEMBRANE PROTEIN CT_070-RELATED"/>
    <property type="match status" value="1"/>
</dbReference>
<evidence type="ECO:0000313" key="7">
    <source>
        <dbReference type="Proteomes" id="UP000749471"/>
    </source>
</evidence>
<feature type="transmembrane region" description="Helical" evidence="5">
    <location>
        <begin position="257"/>
        <end position="275"/>
    </location>
</feature>
<organism evidence="6 7">
    <name type="scientific">Tissierella simiarum</name>
    <dbReference type="NCBI Taxonomy" id="2841534"/>
    <lineage>
        <taxon>Bacteria</taxon>
        <taxon>Bacillati</taxon>
        <taxon>Bacillota</taxon>
        <taxon>Tissierellia</taxon>
        <taxon>Tissierellales</taxon>
        <taxon>Tissierellaceae</taxon>
        <taxon>Tissierella</taxon>
    </lineage>
</organism>
<feature type="transmembrane region" description="Helical" evidence="5">
    <location>
        <begin position="60"/>
        <end position="79"/>
    </location>
</feature>
<reference evidence="6 7" key="1">
    <citation type="submission" date="2021-06" db="EMBL/GenBank/DDBJ databases">
        <authorList>
            <person name="Sun Q."/>
            <person name="Li D."/>
        </authorList>
    </citation>
    <scope>NUCLEOTIDE SEQUENCE [LARGE SCALE GENOMIC DNA]</scope>
    <source>
        <strain evidence="6 7">MSJ-40</strain>
    </source>
</reference>
<evidence type="ECO:0000256" key="2">
    <source>
        <dbReference type="ARBA" id="ARBA00022448"/>
    </source>
</evidence>
<comment type="subcellular location">
    <subcellularLocation>
        <location evidence="1 4">Cell membrane</location>
        <topology evidence="1 4">Multi-pass membrane protein</topology>
    </subcellularLocation>
</comment>
<keyword evidence="2 4" id="KW-0813">Transport</keyword>
<feature type="transmembrane region" description="Helical" evidence="5">
    <location>
        <begin position="231"/>
        <end position="251"/>
    </location>
</feature>
<evidence type="ECO:0000256" key="4">
    <source>
        <dbReference type="RuleBase" id="RU003943"/>
    </source>
</evidence>
<keyword evidence="5" id="KW-0472">Membrane</keyword>
<gene>
    <name evidence="6" type="ORF">KQI42_03695</name>
</gene>
<keyword evidence="3" id="KW-1003">Cell membrane</keyword>
<evidence type="ECO:0000313" key="6">
    <source>
        <dbReference type="EMBL" id="MBU5437098.1"/>
    </source>
</evidence>
<evidence type="ECO:0000256" key="5">
    <source>
        <dbReference type="SAM" id="Phobius"/>
    </source>
</evidence>
<sequence>MTTAQVEILVIGILTAASCALVGSFLILRKMAMMSDAIGHTILLGIVIAFFITQDLSSPLLIIGAAFTGVITVFLVEMLQKTNLVSEDSSIGIIFPFLFSIGIIMISMYAGSVHLDVDAVLLGELAFAPFDRFIVNGVDLGAKSLYVMGVVFLIDLIYIILFYKELKIVTFDASLAAVMGISPVIIHYSLMSLVSITAVGAFNAVGTILVVALIVVPPTTAYFLMEDLRSMILWSVIFGILSGILGIFMAFYLDVSIAGSISVMTGVIFAIVFIFSPKKGLLTIIQRRRNQKYEFAELSLLIHLFNHEDTDREEIELNPQNIIEHFKWNKKFLKAVLEQLIKDGYVEFEKDLLKINKKGMEYLKTNSIYNINDNKTCCN</sequence>
<protein>
    <submittedName>
        <fullName evidence="6">Metal ABC transporter permease</fullName>
    </submittedName>
</protein>
<dbReference type="CDD" id="cd06550">
    <property type="entry name" value="TM_ABC_iron-siderophores_like"/>
    <property type="match status" value="1"/>
</dbReference>
<dbReference type="RefSeq" id="WP_216516850.1">
    <property type="nucleotide sequence ID" value="NZ_JAHLPM010000002.1"/>
</dbReference>
<dbReference type="Pfam" id="PF00950">
    <property type="entry name" value="ABC-3"/>
    <property type="match status" value="1"/>
</dbReference>
<accession>A0ABS6E2J0</accession>
<dbReference type="Proteomes" id="UP000749471">
    <property type="component" value="Unassembled WGS sequence"/>
</dbReference>
<feature type="transmembrane region" description="Helical" evidence="5">
    <location>
        <begin position="91"/>
        <end position="111"/>
    </location>
</feature>
<dbReference type="EMBL" id="JAHLPM010000002">
    <property type="protein sequence ID" value="MBU5437098.1"/>
    <property type="molecule type" value="Genomic_DNA"/>
</dbReference>
<evidence type="ECO:0000256" key="1">
    <source>
        <dbReference type="ARBA" id="ARBA00004651"/>
    </source>
</evidence>
<keyword evidence="4 5" id="KW-0812">Transmembrane</keyword>
<feature type="transmembrane region" description="Helical" evidence="5">
    <location>
        <begin position="204"/>
        <end position="224"/>
    </location>
</feature>